<evidence type="ECO:0000256" key="2">
    <source>
        <dbReference type="ARBA" id="ARBA00022664"/>
    </source>
</evidence>
<dbReference type="InterPro" id="IPR001878">
    <property type="entry name" value="Znf_CCHC"/>
</dbReference>
<keyword evidence="2" id="KW-0507">mRNA processing</keyword>
<dbReference type="GO" id="GO:0071037">
    <property type="term" value="P:nuclear polyadenylation-dependent snRNA catabolic process"/>
    <property type="evidence" value="ECO:0007669"/>
    <property type="project" value="TreeGrafter"/>
</dbReference>
<dbReference type="GO" id="GO:0008270">
    <property type="term" value="F:zinc ion binding"/>
    <property type="evidence" value="ECO:0007669"/>
    <property type="project" value="UniProtKB-KW"/>
</dbReference>
<feature type="region of interest" description="Disordered" evidence="9">
    <location>
        <begin position="385"/>
        <end position="513"/>
    </location>
</feature>
<dbReference type="InterPro" id="IPR051644">
    <property type="entry name" value="TRAMP_AT-DNA-binding"/>
</dbReference>
<evidence type="ECO:0000256" key="9">
    <source>
        <dbReference type="SAM" id="MobiDB-lite"/>
    </source>
</evidence>
<evidence type="ECO:0000256" key="3">
    <source>
        <dbReference type="ARBA" id="ARBA00022723"/>
    </source>
</evidence>
<feature type="compositionally biased region" description="Basic and acidic residues" evidence="9">
    <location>
        <begin position="32"/>
        <end position="91"/>
    </location>
</feature>
<dbReference type="SMART" id="SM00343">
    <property type="entry name" value="ZnF_C2HC"/>
    <property type="match status" value="4"/>
</dbReference>
<comment type="subcellular location">
    <subcellularLocation>
        <location evidence="1">Nucleus</location>
    </subcellularLocation>
</comment>
<evidence type="ECO:0000256" key="5">
    <source>
        <dbReference type="ARBA" id="ARBA00022771"/>
    </source>
</evidence>
<keyword evidence="3" id="KW-0479">Metal-binding</keyword>
<reference evidence="11" key="1">
    <citation type="submission" date="2023-03" db="EMBL/GenBank/DDBJ databases">
        <title>Massive genome expansion in bonnet fungi (Mycena s.s.) driven by repeated elements and novel gene families across ecological guilds.</title>
        <authorList>
            <consortium name="Lawrence Berkeley National Laboratory"/>
            <person name="Harder C.B."/>
            <person name="Miyauchi S."/>
            <person name="Viragh M."/>
            <person name="Kuo A."/>
            <person name="Thoen E."/>
            <person name="Andreopoulos B."/>
            <person name="Lu D."/>
            <person name="Skrede I."/>
            <person name="Drula E."/>
            <person name="Henrissat B."/>
            <person name="Morin E."/>
            <person name="Kohler A."/>
            <person name="Barry K."/>
            <person name="LaButti K."/>
            <person name="Morin E."/>
            <person name="Salamov A."/>
            <person name="Lipzen A."/>
            <person name="Mereny Z."/>
            <person name="Hegedus B."/>
            <person name="Baldrian P."/>
            <person name="Stursova M."/>
            <person name="Weitz H."/>
            <person name="Taylor A."/>
            <person name="Grigoriev I.V."/>
            <person name="Nagy L.G."/>
            <person name="Martin F."/>
            <person name="Kauserud H."/>
        </authorList>
    </citation>
    <scope>NUCLEOTIDE SEQUENCE</scope>
    <source>
        <strain evidence="11">CBHHK067</strain>
    </source>
</reference>
<keyword evidence="7" id="KW-0539">Nucleus</keyword>
<gene>
    <name evidence="11" type="ORF">B0H17DRAFT_1048404</name>
</gene>
<evidence type="ECO:0000313" key="12">
    <source>
        <dbReference type="Proteomes" id="UP001221757"/>
    </source>
</evidence>
<dbReference type="GO" id="GO:0071035">
    <property type="term" value="P:nuclear polyadenylation-dependent rRNA catabolic process"/>
    <property type="evidence" value="ECO:0007669"/>
    <property type="project" value="TreeGrafter"/>
</dbReference>
<feature type="region of interest" description="Disordered" evidence="9">
    <location>
        <begin position="1"/>
        <end position="114"/>
    </location>
</feature>
<dbReference type="InterPro" id="IPR036875">
    <property type="entry name" value="Znf_CCHC_sf"/>
</dbReference>
<evidence type="ECO:0000256" key="1">
    <source>
        <dbReference type="ARBA" id="ARBA00004123"/>
    </source>
</evidence>
<comment type="caution">
    <text evidence="11">The sequence shown here is derived from an EMBL/GenBank/DDBJ whole genome shotgun (WGS) entry which is preliminary data.</text>
</comment>
<evidence type="ECO:0000256" key="6">
    <source>
        <dbReference type="ARBA" id="ARBA00022833"/>
    </source>
</evidence>
<dbReference type="PANTHER" id="PTHR46543">
    <property type="entry name" value="ZINC FINGER CCHC DOMAIN-CONTAINING PROTEIN 7"/>
    <property type="match status" value="1"/>
</dbReference>
<keyword evidence="5 8" id="KW-0863">Zinc-finger</keyword>
<evidence type="ECO:0000313" key="11">
    <source>
        <dbReference type="EMBL" id="KAJ7700061.1"/>
    </source>
</evidence>
<dbReference type="AlphaFoldDB" id="A0AAD7DUH7"/>
<evidence type="ECO:0000256" key="8">
    <source>
        <dbReference type="PROSITE-ProRule" id="PRU00047"/>
    </source>
</evidence>
<evidence type="ECO:0000259" key="10">
    <source>
        <dbReference type="PROSITE" id="PS50158"/>
    </source>
</evidence>
<organism evidence="11 12">
    <name type="scientific">Mycena rosella</name>
    <name type="common">Pink bonnet</name>
    <name type="synonym">Agaricus rosellus</name>
    <dbReference type="NCBI Taxonomy" id="1033263"/>
    <lineage>
        <taxon>Eukaryota</taxon>
        <taxon>Fungi</taxon>
        <taxon>Dikarya</taxon>
        <taxon>Basidiomycota</taxon>
        <taxon>Agaricomycotina</taxon>
        <taxon>Agaricomycetes</taxon>
        <taxon>Agaricomycetidae</taxon>
        <taxon>Agaricales</taxon>
        <taxon>Marasmiineae</taxon>
        <taxon>Mycenaceae</taxon>
        <taxon>Mycena</taxon>
    </lineage>
</organism>
<dbReference type="GO" id="GO:0071039">
    <property type="term" value="P:nuclear polyadenylation-dependent CUT catabolic process"/>
    <property type="evidence" value="ECO:0007669"/>
    <property type="project" value="TreeGrafter"/>
</dbReference>
<sequence>MAEVIDLTAGSSSPPRDETRQARRERKREARRAREENGPKEEHGEPKEEPERKRKRDDSRERRRDARRSERARDPDSGKRSRRESPSDPDRKHSRRKKHRERERASPQIPDEQLFFVDESPAPLPTAALYAPAVPASETNELVLPAHVSVFGETPIDILAAAPDSDGDDYIEYLDYDNRKNFVRYYDDELEERRSKIVCKRCNAEDEHITMNCPVLICSTCGARDEHPTRSCNIGKICFSCGMKGHINTDCPNRYSRRNYDGCERCNSSSHQTSECPMIWRLYVYVEDAEQVGIVQARKVKKGVPLGQGGEGYIADDEWCYNCGGSGHWGDDCREFYHPEPIVEPTAFSYHFLSAGPFTLPPGSHAPRDWEKVIALPGDVGRRARKKEMEKLGRRAQQQEADEPDWFQNSRNVKSRGTPERNHRDRDRGRPTGNPPTGPRKMSFGQSVKDAGLPARPAPFQFTAGPSSSKVALSDRLTDPAQDRHRDAEALREEHKYRERNERRPRYKGGYSR</sequence>
<feature type="compositionally biased region" description="Basic residues" evidence="9">
    <location>
        <begin position="92"/>
        <end position="101"/>
    </location>
</feature>
<name>A0AAD7DUH7_MYCRO</name>
<keyword evidence="6" id="KW-0862">Zinc</keyword>
<proteinExistence type="predicted"/>
<dbReference type="Gene3D" id="4.10.60.10">
    <property type="entry name" value="Zinc finger, CCHC-type"/>
    <property type="match status" value="2"/>
</dbReference>
<feature type="domain" description="CCHC-type" evidence="10">
    <location>
        <begin position="320"/>
        <end position="335"/>
    </location>
</feature>
<accession>A0AAD7DUH7</accession>
<dbReference type="GO" id="GO:0071036">
    <property type="term" value="P:nuclear polyadenylation-dependent snoRNA catabolic process"/>
    <property type="evidence" value="ECO:0007669"/>
    <property type="project" value="TreeGrafter"/>
</dbReference>
<dbReference type="PANTHER" id="PTHR46543:SF1">
    <property type="entry name" value="ZINC FINGER CCHC DOMAIN-CONTAINING PROTEIN 7"/>
    <property type="match status" value="1"/>
</dbReference>
<feature type="compositionally biased region" description="Basic and acidic residues" evidence="9">
    <location>
        <begin position="417"/>
        <end position="430"/>
    </location>
</feature>
<dbReference type="GO" id="GO:0071031">
    <property type="term" value="P:nuclear mRNA surveillance of mRNA 3'-end processing"/>
    <property type="evidence" value="ECO:0007669"/>
    <property type="project" value="TreeGrafter"/>
</dbReference>
<keyword evidence="4" id="KW-0677">Repeat</keyword>
<dbReference type="GO" id="GO:0071038">
    <property type="term" value="P:TRAMP-dependent tRNA surveillance pathway"/>
    <property type="evidence" value="ECO:0007669"/>
    <property type="project" value="TreeGrafter"/>
</dbReference>
<evidence type="ECO:0000256" key="4">
    <source>
        <dbReference type="ARBA" id="ARBA00022737"/>
    </source>
</evidence>
<dbReference type="Proteomes" id="UP001221757">
    <property type="component" value="Unassembled WGS sequence"/>
</dbReference>
<feature type="domain" description="CCHC-type" evidence="10">
    <location>
        <begin position="238"/>
        <end position="253"/>
    </location>
</feature>
<dbReference type="GO" id="GO:0031499">
    <property type="term" value="C:TRAMP complex"/>
    <property type="evidence" value="ECO:0007669"/>
    <property type="project" value="TreeGrafter"/>
</dbReference>
<evidence type="ECO:0000256" key="7">
    <source>
        <dbReference type="ARBA" id="ARBA00023242"/>
    </source>
</evidence>
<feature type="compositionally biased region" description="Basic and acidic residues" evidence="9">
    <location>
        <begin position="476"/>
        <end position="504"/>
    </location>
</feature>
<dbReference type="GO" id="GO:0006397">
    <property type="term" value="P:mRNA processing"/>
    <property type="evidence" value="ECO:0007669"/>
    <property type="project" value="UniProtKB-KW"/>
</dbReference>
<dbReference type="GO" id="GO:0003723">
    <property type="term" value="F:RNA binding"/>
    <property type="evidence" value="ECO:0007669"/>
    <property type="project" value="TreeGrafter"/>
</dbReference>
<protein>
    <recommendedName>
        <fullName evidence="10">CCHC-type domain-containing protein</fullName>
    </recommendedName>
</protein>
<dbReference type="EMBL" id="JARKIE010000021">
    <property type="protein sequence ID" value="KAJ7700061.1"/>
    <property type="molecule type" value="Genomic_DNA"/>
</dbReference>
<dbReference type="PROSITE" id="PS50158">
    <property type="entry name" value="ZF_CCHC"/>
    <property type="match status" value="2"/>
</dbReference>
<dbReference type="Pfam" id="PF00098">
    <property type="entry name" value="zf-CCHC"/>
    <property type="match status" value="1"/>
</dbReference>
<keyword evidence="12" id="KW-1185">Reference proteome</keyword>
<dbReference type="SUPFAM" id="SSF57756">
    <property type="entry name" value="Retrovirus zinc finger-like domains"/>
    <property type="match status" value="2"/>
</dbReference>